<name>A0A2K8T1L6_9NOSO</name>
<feature type="domain" description="VWFA" evidence="1">
    <location>
        <begin position="43"/>
        <end position="227"/>
    </location>
</feature>
<dbReference type="KEGG" id="nfl:COO91_06921"/>
<keyword evidence="3" id="KW-1185">Reference proteome</keyword>
<organism evidence="2 3">
    <name type="scientific">Nostoc flagelliforme CCNUN1</name>
    <dbReference type="NCBI Taxonomy" id="2038116"/>
    <lineage>
        <taxon>Bacteria</taxon>
        <taxon>Bacillati</taxon>
        <taxon>Cyanobacteriota</taxon>
        <taxon>Cyanophyceae</taxon>
        <taxon>Nostocales</taxon>
        <taxon>Nostocaceae</taxon>
        <taxon>Nostoc</taxon>
    </lineage>
</organism>
<dbReference type="SUPFAM" id="SSF53300">
    <property type="entry name" value="vWA-like"/>
    <property type="match status" value="1"/>
</dbReference>
<dbReference type="EMBL" id="CP024785">
    <property type="protein sequence ID" value="AUB40885.1"/>
    <property type="molecule type" value="Genomic_DNA"/>
</dbReference>
<gene>
    <name evidence="2" type="ORF">COO91_06921</name>
</gene>
<evidence type="ECO:0000313" key="3">
    <source>
        <dbReference type="Proteomes" id="UP000232003"/>
    </source>
</evidence>
<dbReference type="InterPro" id="IPR051266">
    <property type="entry name" value="CLCR"/>
</dbReference>
<dbReference type="Pfam" id="PF00092">
    <property type="entry name" value="VWA"/>
    <property type="match status" value="1"/>
</dbReference>
<sequence>MKVKLLSALNDNNVDVAQTSSQRQLAMTIFAIAGEFDQNLPLNLCLILDRSGSMHGQPIKTVIQAVEGLIDRLKVGDRISVVAFSGSAEVIIPNQVILDPESIKSQIKSKISASGGTAIAEGLELGITELMKGTRGAVSQAFLLTDGHGESGLRIWKWDIGRDDNKRCVQLAQKAAKLNLTINTFGFGNSWNQDLLEKIADVGGGTLAHIERPEQAVEQFSRLFGRIQSIGLTNAYLLLSLVPNVRLAELKPIAQVAPDTIELPVEPEADGSFAVRLGDLMQDVERVVLANIYLGQLPEGKQAIGHLQIRYDDPLVNEQGLLSSLVPVYADVVRAYQPDSNPQVQQSILALAKYRQTQLAEAKLQQGDRTGAATMLQTAAKTALQIGDKGAATVLQTSATRLQAGEELSEADLKKTRIVSKTVLQE</sequence>
<evidence type="ECO:0000259" key="1">
    <source>
        <dbReference type="PROSITE" id="PS50234"/>
    </source>
</evidence>
<dbReference type="InterPro" id="IPR036465">
    <property type="entry name" value="vWFA_dom_sf"/>
</dbReference>
<protein>
    <submittedName>
        <fullName evidence="2">YfbK, Ca-activated chloride channel</fullName>
    </submittedName>
</protein>
<dbReference type="PROSITE" id="PS50234">
    <property type="entry name" value="VWFA"/>
    <property type="match status" value="1"/>
</dbReference>
<dbReference type="Gene3D" id="3.40.50.410">
    <property type="entry name" value="von Willebrand factor, type A domain"/>
    <property type="match status" value="1"/>
</dbReference>
<dbReference type="Proteomes" id="UP000232003">
    <property type="component" value="Chromosome"/>
</dbReference>
<dbReference type="InterPro" id="IPR002035">
    <property type="entry name" value="VWF_A"/>
</dbReference>
<dbReference type="AlphaFoldDB" id="A0A2K8T1L6"/>
<dbReference type="SMART" id="SM00327">
    <property type="entry name" value="VWA"/>
    <property type="match status" value="1"/>
</dbReference>
<accession>A0A2K8T1L6</accession>
<dbReference type="OrthoDB" id="571198at2"/>
<proteinExistence type="predicted"/>
<reference evidence="2 3" key="1">
    <citation type="submission" date="2017-11" db="EMBL/GenBank/DDBJ databases">
        <title>Complete genome of a free-living desiccation-tolerant cyanobacterium and its photosynthetic adaptation to extreme terrestrial habitat.</title>
        <authorList>
            <person name="Shang J."/>
        </authorList>
    </citation>
    <scope>NUCLEOTIDE SEQUENCE [LARGE SCALE GENOMIC DNA]</scope>
    <source>
        <strain evidence="2 3">CCNUN1</strain>
    </source>
</reference>
<dbReference type="PANTHER" id="PTHR10579">
    <property type="entry name" value="CALCIUM-ACTIVATED CHLORIDE CHANNEL REGULATOR"/>
    <property type="match status" value="1"/>
</dbReference>
<evidence type="ECO:0000313" key="2">
    <source>
        <dbReference type="EMBL" id="AUB40885.1"/>
    </source>
</evidence>
<dbReference type="PANTHER" id="PTHR10579:SF43">
    <property type="entry name" value="ZINC FINGER (C3HC4-TYPE RING FINGER) FAMILY PROTEIN"/>
    <property type="match status" value="1"/>
</dbReference>
<dbReference type="RefSeq" id="WP_100901458.1">
    <property type="nucleotide sequence ID" value="NZ_CAWNNC010000001.1"/>
</dbReference>